<dbReference type="Pfam" id="PF01399">
    <property type="entry name" value="PCI"/>
    <property type="match status" value="1"/>
</dbReference>
<name>A0AA38H3G0_9TREE</name>
<dbReference type="RefSeq" id="XP_052943039.1">
    <property type="nucleotide sequence ID" value="XM_053085952.1"/>
</dbReference>
<dbReference type="PANTHER" id="PTHR15350:SF2">
    <property type="entry name" value="EUKARYOTIC TRANSLATION INITIATION FACTOR 3 SUBUNIT M"/>
    <property type="match status" value="1"/>
</dbReference>
<evidence type="ECO:0000256" key="2">
    <source>
        <dbReference type="SAM" id="MobiDB-lite"/>
    </source>
</evidence>
<evidence type="ECO:0000256" key="1">
    <source>
        <dbReference type="ARBA" id="ARBA00008482"/>
    </source>
</evidence>
<sequence>MADCIAIAPELPFRAQVTELATHLSRCMPTSGDAAASKEFVAGYEAQLGEEGEEVEESKRKEVIRGIATKVGEVGGALEGQKESDVESSHLLLQYVLSTTFSGEEYEQVIRTVLEGLKKGVEVHGQSGRITRLEVAARILNNTYNSLPPSSALRAPTLLTLLTALSKFTDLSALPLTPSQLSAATDEWSLSASEKSAFLVSAADIYRSTSNYSTAYDILLLALRYESKGEVADKAAVVAVLDEKRFNVDGLSASSGLSGEAKELVGLLGEEDAVKAVKKGEEWVGQQSAWIQARGVPQFTPEIILRKLRLLSLAHICSTAPTRSLSYTDISSALSIPSSDVEAWVFDAIRTGLISARISQPAQTVRIISVSSAADRAFGKSQWELLEKRLGEWKVAVSGAREAVREAEEIARRGPETQRRYMPDERRGGRQEGQQGQGQGQQQQQGRDREEVAA</sequence>
<feature type="domain" description="PCI" evidence="3">
    <location>
        <begin position="299"/>
        <end position="393"/>
    </location>
</feature>
<proteinExistence type="inferred from homology"/>
<dbReference type="EMBL" id="JAKWFO010000011">
    <property type="protein sequence ID" value="KAI9633262.1"/>
    <property type="molecule type" value="Genomic_DNA"/>
</dbReference>
<dbReference type="InterPro" id="IPR036390">
    <property type="entry name" value="WH_DNA-bd_sf"/>
</dbReference>
<evidence type="ECO:0000313" key="4">
    <source>
        <dbReference type="EMBL" id="KAI9633262.1"/>
    </source>
</evidence>
<accession>A0AA38H3G0</accession>
<dbReference type="InterPro" id="IPR045237">
    <property type="entry name" value="COPS7/eIF3m"/>
</dbReference>
<feature type="region of interest" description="Disordered" evidence="2">
    <location>
        <begin position="406"/>
        <end position="454"/>
    </location>
</feature>
<evidence type="ECO:0000259" key="3">
    <source>
        <dbReference type="SMART" id="SM00088"/>
    </source>
</evidence>
<dbReference type="PANTHER" id="PTHR15350">
    <property type="entry name" value="COP9 SIGNALOSOME COMPLEX SUBUNIT 7/DENDRITIC CELL PROTEIN GA17"/>
    <property type="match status" value="1"/>
</dbReference>
<dbReference type="InterPro" id="IPR040750">
    <property type="entry name" value="eIF3m_C_helix"/>
</dbReference>
<evidence type="ECO:0000313" key="5">
    <source>
        <dbReference type="Proteomes" id="UP001164286"/>
    </source>
</evidence>
<keyword evidence="5" id="KW-1185">Reference proteome</keyword>
<comment type="caution">
    <text evidence="4">The sequence shown here is derived from an EMBL/GenBank/DDBJ whole genome shotgun (WGS) entry which is preliminary data.</text>
</comment>
<dbReference type="SUPFAM" id="SSF46785">
    <property type="entry name" value="Winged helix' DNA-binding domain"/>
    <property type="match status" value="1"/>
</dbReference>
<dbReference type="SMART" id="SM00088">
    <property type="entry name" value="PINT"/>
    <property type="match status" value="1"/>
</dbReference>
<feature type="compositionally biased region" description="Basic and acidic residues" evidence="2">
    <location>
        <begin position="406"/>
        <end position="430"/>
    </location>
</feature>
<organism evidence="4 5">
    <name type="scientific">Dioszegia hungarica</name>
    <dbReference type="NCBI Taxonomy" id="4972"/>
    <lineage>
        <taxon>Eukaryota</taxon>
        <taxon>Fungi</taxon>
        <taxon>Dikarya</taxon>
        <taxon>Basidiomycota</taxon>
        <taxon>Agaricomycotina</taxon>
        <taxon>Tremellomycetes</taxon>
        <taxon>Tremellales</taxon>
        <taxon>Bulleribasidiaceae</taxon>
        <taxon>Dioszegia</taxon>
    </lineage>
</organism>
<dbReference type="GO" id="GO:0005852">
    <property type="term" value="C:eukaryotic translation initiation factor 3 complex"/>
    <property type="evidence" value="ECO:0007669"/>
    <property type="project" value="TreeGrafter"/>
</dbReference>
<gene>
    <name evidence="4" type="ORF">MKK02DRAFT_18456</name>
</gene>
<dbReference type="AlphaFoldDB" id="A0AA38H3G0"/>
<reference evidence="4" key="1">
    <citation type="journal article" date="2022" name="G3 (Bethesda)">
        <title>High quality genome of the basidiomycete yeast Dioszegia hungarica PDD-24b-2 isolated from cloud water.</title>
        <authorList>
            <person name="Jarrige D."/>
            <person name="Haridas S."/>
            <person name="Bleykasten-Grosshans C."/>
            <person name="Joly M."/>
            <person name="Nadalig T."/>
            <person name="Sancelme M."/>
            <person name="Vuilleumier S."/>
            <person name="Grigoriev I.V."/>
            <person name="Amato P."/>
            <person name="Bringel F."/>
        </authorList>
    </citation>
    <scope>NUCLEOTIDE SEQUENCE</scope>
    <source>
        <strain evidence="4">PDD-24b-2</strain>
    </source>
</reference>
<protein>
    <recommendedName>
        <fullName evidence="3">PCI domain-containing protein</fullName>
    </recommendedName>
</protein>
<dbReference type="GeneID" id="77725153"/>
<dbReference type="Proteomes" id="UP001164286">
    <property type="component" value="Unassembled WGS sequence"/>
</dbReference>
<comment type="similarity">
    <text evidence="1">Belongs to the CSN7/EIF3M family. CSN7 subfamily.</text>
</comment>
<dbReference type="Pfam" id="PF18005">
    <property type="entry name" value="eIF3m_C_helix"/>
    <property type="match status" value="1"/>
</dbReference>
<dbReference type="InterPro" id="IPR000717">
    <property type="entry name" value="PCI_dom"/>
</dbReference>
<dbReference type="GO" id="GO:0002183">
    <property type="term" value="P:cytoplasmic translational initiation"/>
    <property type="evidence" value="ECO:0007669"/>
    <property type="project" value="TreeGrafter"/>
</dbReference>